<dbReference type="Proteomes" id="UP000231198">
    <property type="component" value="Unassembled WGS sequence"/>
</dbReference>
<dbReference type="EMBL" id="PEZG01000014">
    <property type="protein sequence ID" value="PIS16024.1"/>
    <property type="molecule type" value="Genomic_DNA"/>
</dbReference>
<evidence type="ECO:0000313" key="1">
    <source>
        <dbReference type="EMBL" id="PIS16024.1"/>
    </source>
</evidence>
<protein>
    <submittedName>
        <fullName evidence="1">Uncharacterized protein</fullName>
    </submittedName>
</protein>
<comment type="caution">
    <text evidence="1">The sequence shown here is derived from an EMBL/GenBank/DDBJ whole genome shotgun (WGS) entry which is preliminary data.</text>
</comment>
<reference evidence="2" key="1">
    <citation type="submission" date="2017-09" db="EMBL/GenBank/DDBJ databases">
        <title>Depth-based differentiation of microbial function through sediment-hosted aquifers and enrichment of novel symbionts in the deep terrestrial subsurface.</title>
        <authorList>
            <person name="Probst A.J."/>
            <person name="Ladd B."/>
            <person name="Jarett J.K."/>
            <person name="Geller-Mcgrath D.E."/>
            <person name="Sieber C.M.K."/>
            <person name="Emerson J.B."/>
            <person name="Anantharaman K."/>
            <person name="Thomas B.C."/>
            <person name="Malmstrom R."/>
            <person name="Stieglmeier M."/>
            <person name="Klingl A."/>
            <person name="Woyke T."/>
            <person name="Ryan C.M."/>
            <person name="Banfield J.F."/>
        </authorList>
    </citation>
    <scope>NUCLEOTIDE SEQUENCE [LARGE SCALE GENOMIC DNA]</scope>
</reference>
<feature type="non-terminal residue" evidence="1">
    <location>
        <position position="81"/>
    </location>
</feature>
<organism evidence="1 2">
    <name type="scientific">Candidatus Roizmanbacteria bacterium CG09_land_8_20_14_0_10_41_9</name>
    <dbReference type="NCBI Taxonomy" id="1974850"/>
    <lineage>
        <taxon>Bacteria</taxon>
        <taxon>Candidatus Roizmaniibacteriota</taxon>
    </lineage>
</organism>
<accession>A0A2H0WTM9</accession>
<dbReference type="PROSITE" id="PS51257">
    <property type="entry name" value="PROKAR_LIPOPROTEIN"/>
    <property type="match status" value="1"/>
</dbReference>
<evidence type="ECO:0000313" key="2">
    <source>
        <dbReference type="Proteomes" id="UP000231198"/>
    </source>
</evidence>
<proteinExistence type="predicted"/>
<sequence>MNAKKITNILLILSACIFLFGSGYKLGEYVSSQSIVEKSAPSQVKKDRIDFSLFWETWDKLEEKFVDKKKLDAKKMFYGAI</sequence>
<dbReference type="AlphaFoldDB" id="A0A2H0WTM9"/>
<gene>
    <name evidence="1" type="ORF">COT62_00535</name>
</gene>
<name>A0A2H0WTM9_9BACT</name>